<gene>
    <name evidence="1" type="ORF">KIN20_025042</name>
</gene>
<evidence type="ECO:0000313" key="1">
    <source>
        <dbReference type="EMBL" id="KAJ1364857.1"/>
    </source>
</evidence>
<accession>A0AAD5QX38</accession>
<dbReference type="Proteomes" id="UP001196413">
    <property type="component" value="Unassembled WGS sequence"/>
</dbReference>
<dbReference type="EMBL" id="JAHQIW010005082">
    <property type="protein sequence ID" value="KAJ1364857.1"/>
    <property type="molecule type" value="Genomic_DNA"/>
</dbReference>
<keyword evidence="2" id="KW-1185">Reference proteome</keyword>
<organism evidence="1 2">
    <name type="scientific">Parelaphostrongylus tenuis</name>
    <name type="common">Meningeal worm</name>
    <dbReference type="NCBI Taxonomy" id="148309"/>
    <lineage>
        <taxon>Eukaryota</taxon>
        <taxon>Metazoa</taxon>
        <taxon>Ecdysozoa</taxon>
        <taxon>Nematoda</taxon>
        <taxon>Chromadorea</taxon>
        <taxon>Rhabditida</taxon>
        <taxon>Rhabditina</taxon>
        <taxon>Rhabditomorpha</taxon>
        <taxon>Strongyloidea</taxon>
        <taxon>Metastrongylidae</taxon>
        <taxon>Parelaphostrongylus</taxon>
    </lineage>
</organism>
<dbReference type="AlphaFoldDB" id="A0AAD5QX38"/>
<sequence length="70" mass="8576">MTVEQYDLSALIRQYWLVVHETYKTFQILEAKILKQWRLFHFAILLTRMAEGIWYLPCDKFVMRTLQTVH</sequence>
<protein>
    <submittedName>
        <fullName evidence="1">Uncharacterized protein</fullName>
    </submittedName>
</protein>
<reference evidence="1" key="1">
    <citation type="submission" date="2021-06" db="EMBL/GenBank/DDBJ databases">
        <title>Parelaphostrongylus tenuis whole genome reference sequence.</title>
        <authorList>
            <person name="Garwood T.J."/>
            <person name="Larsen P.A."/>
            <person name="Fountain-Jones N.M."/>
            <person name="Garbe J.R."/>
            <person name="Macchietto M.G."/>
            <person name="Kania S.A."/>
            <person name="Gerhold R.W."/>
            <person name="Richards J.E."/>
            <person name="Wolf T.M."/>
        </authorList>
    </citation>
    <scope>NUCLEOTIDE SEQUENCE</scope>
    <source>
        <strain evidence="1">MNPRO001-30</strain>
        <tissue evidence="1">Meninges</tissue>
    </source>
</reference>
<name>A0AAD5QX38_PARTN</name>
<proteinExistence type="predicted"/>
<comment type="caution">
    <text evidence="1">The sequence shown here is derived from an EMBL/GenBank/DDBJ whole genome shotgun (WGS) entry which is preliminary data.</text>
</comment>
<evidence type="ECO:0000313" key="2">
    <source>
        <dbReference type="Proteomes" id="UP001196413"/>
    </source>
</evidence>